<comment type="caution">
    <text evidence="3">The sequence shown here is derived from an EMBL/GenBank/DDBJ whole genome shotgun (WGS) entry which is preliminary data.</text>
</comment>
<evidence type="ECO:0000256" key="1">
    <source>
        <dbReference type="SAM" id="MobiDB-lite"/>
    </source>
</evidence>
<accession>A0A538SJ56</accession>
<dbReference type="Proteomes" id="UP000320184">
    <property type="component" value="Unassembled WGS sequence"/>
</dbReference>
<dbReference type="Pfam" id="PF08666">
    <property type="entry name" value="SAF"/>
    <property type="match status" value="1"/>
</dbReference>
<organism evidence="3 4">
    <name type="scientific">Eiseniibacteriota bacterium</name>
    <dbReference type="NCBI Taxonomy" id="2212470"/>
    <lineage>
        <taxon>Bacteria</taxon>
        <taxon>Candidatus Eiseniibacteriota</taxon>
    </lineage>
</organism>
<dbReference type="InterPro" id="IPR017592">
    <property type="entry name" value="Pilus_assmbl_Flp-typ_CpaB"/>
</dbReference>
<gene>
    <name evidence="3" type="primary">cpaB</name>
    <name evidence="3" type="ORF">E6K73_06025</name>
</gene>
<protein>
    <submittedName>
        <fullName evidence="3">Flp pilus assembly protein CpaB</fullName>
    </submittedName>
</protein>
<evidence type="ECO:0000313" key="3">
    <source>
        <dbReference type="EMBL" id="TMQ51396.1"/>
    </source>
</evidence>
<feature type="region of interest" description="Disordered" evidence="1">
    <location>
        <begin position="234"/>
        <end position="273"/>
    </location>
</feature>
<reference evidence="3 4" key="1">
    <citation type="journal article" date="2019" name="Nat. Microbiol.">
        <title>Mediterranean grassland soil C-N compound turnover is dependent on rainfall and depth, and is mediated by genomically divergent microorganisms.</title>
        <authorList>
            <person name="Diamond S."/>
            <person name="Andeer P.F."/>
            <person name="Li Z."/>
            <person name="Crits-Christoph A."/>
            <person name="Burstein D."/>
            <person name="Anantharaman K."/>
            <person name="Lane K.R."/>
            <person name="Thomas B.C."/>
            <person name="Pan C."/>
            <person name="Northen T.R."/>
            <person name="Banfield J.F."/>
        </authorList>
    </citation>
    <scope>NUCLEOTIDE SEQUENCE [LARGE SCALE GENOMIC DNA]</scope>
    <source>
        <strain evidence="3">WS_3</strain>
    </source>
</reference>
<dbReference type="Pfam" id="PF16976">
    <property type="entry name" value="RcpC"/>
    <property type="match status" value="1"/>
</dbReference>
<feature type="domain" description="SAF" evidence="2">
    <location>
        <begin position="44"/>
        <end position="106"/>
    </location>
</feature>
<dbReference type="NCBIfam" id="TIGR03177">
    <property type="entry name" value="pilus_cpaB"/>
    <property type="match status" value="1"/>
</dbReference>
<dbReference type="CDD" id="cd11614">
    <property type="entry name" value="SAF_CpaB_FlgA_like"/>
    <property type="match status" value="1"/>
</dbReference>
<dbReference type="EMBL" id="VBOT01000072">
    <property type="protein sequence ID" value="TMQ51396.1"/>
    <property type="molecule type" value="Genomic_DNA"/>
</dbReference>
<dbReference type="InterPro" id="IPR031571">
    <property type="entry name" value="RcpC_dom"/>
</dbReference>
<dbReference type="InterPro" id="IPR013974">
    <property type="entry name" value="SAF"/>
</dbReference>
<dbReference type="AlphaFoldDB" id="A0A538SJ56"/>
<evidence type="ECO:0000313" key="4">
    <source>
        <dbReference type="Proteomes" id="UP000320184"/>
    </source>
</evidence>
<name>A0A538SJ56_UNCEI</name>
<proteinExistence type="predicted"/>
<sequence length="296" mass="31195">MSGNQGKKFMGLALLLGGAAAVVGYYSLTAMAARAAKGTSANYRDVVVSATDLTFGVKLERTMLRTARYPKDAVPAGAYTSLDSVVGQTTKVFMGAREPVTATKLSSRGGGLSMLVRPGMRGVSIEVNQVSGVSGFVLPGDRVDVLITVDPHNGGENAVTRTLVQDIEVLAAGQKTQQGDNKPLSVQSVTLLVDPEQAEILAHATHEGEIHLVLRNPQDQGQVEVSTFSTREMMGVADPPPARPQARVRHAASPAQPVILAPPPPSRPERVEPGKIRIIRSADVTETPAVVDSTPH</sequence>
<dbReference type="SMART" id="SM00858">
    <property type="entry name" value="SAF"/>
    <property type="match status" value="1"/>
</dbReference>
<evidence type="ECO:0000259" key="2">
    <source>
        <dbReference type="SMART" id="SM00858"/>
    </source>
</evidence>